<evidence type="ECO:0000313" key="4">
    <source>
        <dbReference type="EMBL" id="BDA78347.1"/>
    </source>
</evidence>
<gene>
    <name evidence="4" type="ORF">LPTSP3_g12770</name>
</gene>
<dbReference type="InterPro" id="IPR029066">
    <property type="entry name" value="PLP-binding_barrel"/>
</dbReference>
<dbReference type="Gene3D" id="3.20.20.10">
    <property type="entry name" value="Alanine racemase"/>
    <property type="match status" value="1"/>
</dbReference>
<evidence type="ECO:0000256" key="2">
    <source>
        <dbReference type="RuleBase" id="RU004514"/>
    </source>
</evidence>
<sequence>MSFYGESYKNLISSLQSQYPKKSFQILAVSKTKPYEVIRKAYLGGIRVFGENYIPEAIEKFTRLREEFPEANEEVQLHHIGPVQSGTLRKLFGHFQFTHGVGSFSTLNELLKRALKEKKTIRYFIQCNLTKESSKNGMDTEELISRKKEMLNFQNEYCIWEGMMGMGPSDGESEGTKLAFRKLNDLRNEYFPDKKLSMGMSGDYDLALQYGSDYLRIGSKIFGDRVYGTDKQA</sequence>
<dbReference type="PANTHER" id="PTHR10146">
    <property type="entry name" value="PROLINE SYNTHETASE CO-TRANSCRIBED BACTERIAL HOMOLOG PROTEIN"/>
    <property type="match status" value="1"/>
</dbReference>
<dbReference type="Proteomes" id="UP000245263">
    <property type="component" value="Chromosome 1"/>
</dbReference>
<feature type="domain" description="Alanine racemase N-terminal" evidence="3">
    <location>
        <begin position="13"/>
        <end position="225"/>
    </location>
</feature>
<evidence type="ECO:0000313" key="5">
    <source>
        <dbReference type="Proteomes" id="UP000245263"/>
    </source>
</evidence>
<reference evidence="4 5" key="1">
    <citation type="submission" date="2021-08" db="EMBL/GenBank/DDBJ databases">
        <title>Complete genome sequence of Leptospira kobayashii strain E30.</title>
        <authorList>
            <person name="Nakao R."/>
            <person name="Nakamura S."/>
            <person name="Masuzawa T."/>
            <person name="Koizumi N."/>
        </authorList>
    </citation>
    <scope>NUCLEOTIDE SEQUENCE [LARGE SCALE GENOMIC DNA]</scope>
    <source>
        <strain evidence="4 5">E30</strain>
    </source>
</reference>
<dbReference type="NCBIfam" id="TIGR00044">
    <property type="entry name" value="YggS family pyridoxal phosphate-dependent enzyme"/>
    <property type="match status" value="1"/>
</dbReference>
<dbReference type="PIRSF" id="PIRSF004848">
    <property type="entry name" value="YBL036c_PLPDEIII"/>
    <property type="match status" value="1"/>
</dbReference>
<dbReference type="InterPro" id="IPR001608">
    <property type="entry name" value="Ala_racemase_N"/>
</dbReference>
<evidence type="ECO:0000256" key="1">
    <source>
        <dbReference type="ARBA" id="ARBA00022898"/>
    </source>
</evidence>
<dbReference type="RefSeq" id="WP_109018782.1">
    <property type="nucleotide sequence ID" value="NZ_AP025028.1"/>
</dbReference>
<protein>
    <submittedName>
        <fullName evidence="4">YggS family pyridoxal phosphate enzyme</fullName>
    </submittedName>
</protein>
<accession>A0ABM7UI10</accession>
<keyword evidence="5" id="KW-1185">Reference proteome</keyword>
<keyword evidence="1" id="KW-0663">Pyridoxal phosphate</keyword>
<dbReference type="PANTHER" id="PTHR10146:SF14">
    <property type="entry name" value="PYRIDOXAL PHOSPHATE HOMEOSTASIS PROTEIN"/>
    <property type="match status" value="1"/>
</dbReference>
<organism evidence="4 5">
    <name type="scientific">Leptospira kobayashii</name>
    <dbReference type="NCBI Taxonomy" id="1917830"/>
    <lineage>
        <taxon>Bacteria</taxon>
        <taxon>Pseudomonadati</taxon>
        <taxon>Spirochaetota</taxon>
        <taxon>Spirochaetia</taxon>
        <taxon>Leptospirales</taxon>
        <taxon>Leptospiraceae</taxon>
        <taxon>Leptospira</taxon>
    </lineage>
</organism>
<evidence type="ECO:0000259" key="3">
    <source>
        <dbReference type="Pfam" id="PF01168"/>
    </source>
</evidence>
<dbReference type="InterPro" id="IPR011078">
    <property type="entry name" value="PyrdxlP_homeostasis"/>
</dbReference>
<dbReference type="Pfam" id="PF01168">
    <property type="entry name" value="Ala_racemase_N"/>
    <property type="match status" value="1"/>
</dbReference>
<proteinExistence type="inferred from homology"/>
<dbReference type="SUPFAM" id="SSF51419">
    <property type="entry name" value="PLP-binding barrel"/>
    <property type="match status" value="1"/>
</dbReference>
<comment type="similarity">
    <text evidence="2">Belongs to the pyridoxal phosphate-binding protein YggS/PROSC family.</text>
</comment>
<name>A0ABM7UI10_9LEPT</name>
<dbReference type="EMBL" id="AP025028">
    <property type="protein sequence ID" value="BDA78347.1"/>
    <property type="molecule type" value="Genomic_DNA"/>
</dbReference>